<comment type="caution">
    <text evidence="1">The sequence shown here is derived from an EMBL/GenBank/DDBJ whole genome shotgun (WGS) entry which is preliminary data.</text>
</comment>
<dbReference type="EMBL" id="JAXCLA010000007">
    <property type="protein sequence ID" value="MDY0747325.1"/>
    <property type="molecule type" value="Genomic_DNA"/>
</dbReference>
<reference evidence="1 2" key="1">
    <citation type="submission" date="2023-11" db="EMBL/GenBank/DDBJ databases">
        <title>Paucibacter sp. nov., isolated from fresh soil in Korea.</title>
        <authorList>
            <person name="Le N.T.T."/>
        </authorList>
    </citation>
    <scope>NUCLEOTIDE SEQUENCE [LARGE SCALE GENOMIC DNA]</scope>
    <source>
        <strain evidence="1 2">R3-3</strain>
    </source>
</reference>
<accession>A0ABU5DLZ1</accession>
<dbReference type="Proteomes" id="UP001285263">
    <property type="component" value="Unassembled WGS sequence"/>
</dbReference>
<name>A0ABU5DLZ1_9BURK</name>
<dbReference type="RefSeq" id="WP_320425282.1">
    <property type="nucleotide sequence ID" value="NZ_JAXCLA010000007.1"/>
</dbReference>
<protein>
    <submittedName>
        <fullName evidence="1">Uncharacterized protein</fullName>
    </submittedName>
</protein>
<evidence type="ECO:0000313" key="1">
    <source>
        <dbReference type="EMBL" id="MDY0747325.1"/>
    </source>
</evidence>
<gene>
    <name evidence="1" type="ORF">SNE35_22670</name>
</gene>
<proteinExistence type="predicted"/>
<evidence type="ECO:0000313" key="2">
    <source>
        <dbReference type="Proteomes" id="UP001285263"/>
    </source>
</evidence>
<sequence>MHFASPNHSPAARLTAADLVRSLARTLHRAAASESLANSLPVLRRLLTTRALRGLSLPELFRQRAIVQRKHVLLMLAVESGFRSWEQYSRALTSMDEAQLTHFDLLRSKAGHLNPWFSSRAEAEAQVPVLGGRVVEVGGQAVLLVEEA</sequence>
<organism evidence="1 2">
    <name type="scientific">Roseateles agri</name>
    <dbReference type="NCBI Taxonomy" id="3098619"/>
    <lineage>
        <taxon>Bacteria</taxon>
        <taxon>Pseudomonadati</taxon>
        <taxon>Pseudomonadota</taxon>
        <taxon>Betaproteobacteria</taxon>
        <taxon>Burkholderiales</taxon>
        <taxon>Sphaerotilaceae</taxon>
        <taxon>Roseateles</taxon>
    </lineage>
</organism>
<keyword evidence="2" id="KW-1185">Reference proteome</keyword>